<gene>
    <name evidence="3" type="primary">Hdhd3</name>
    <name evidence="3" type="ORF">GTO96_0002136</name>
</gene>
<organism evidence="3 4">
    <name type="scientific">Polypterus senegalus</name>
    <name type="common">Senegal bichir</name>
    <dbReference type="NCBI Taxonomy" id="55291"/>
    <lineage>
        <taxon>Eukaryota</taxon>
        <taxon>Metazoa</taxon>
        <taxon>Chordata</taxon>
        <taxon>Craniata</taxon>
        <taxon>Vertebrata</taxon>
        <taxon>Euteleostomi</taxon>
        <taxon>Actinopterygii</taxon>
        <taxon>Polypteriformes</taxon>
        <taxon>Polypteridae</taxon>
        <taxon>Polypterus</taxon>
    </lineage>
</organism>
<dbReference type="InterPro" id="IPR006439">
    <property type="entry name" value="HAD-SF_hydro_IA"/>
</dbReference>
<dbReference type="GO" id="GO:0005634">
    <property type="term" value="C:nucleus"/>
    <property type="evidence" value="ECO:0007669"/>
    <property type="project" value="TreeGrafter"/>
</dbReference>
<dbReference type="Proteomes" id="UP000886611">
    <property type="component" value="Unassembled WGS sequence"/>
</dbReference>
<evidence type="ECO:0000313" key="3">
    <source>
        <dbReference type="EMBL" id="KAG2463715.1"/>
    </source>
</evidence>
<sequence length="315" mass="35375">MNVLERTRLTRSVDARITITNVDFSLPSEVVSVCGKTVDCGNPLQHSRGTVRRLSLNPHSLSDNDTTGNNNDETGKMLLRWLTWDVKDTLIRVRHSVGEQYCSEARLFGIRLDPKAVDAAFQVAYKKQNALFPNYGLAQGLSSRKWWEQMVRGTFNQCGVHEEKTLGPLAERLYLGFCGAHNWEVFSDVELALSECSRMGLPMGVLSNFDCRLEQILVNCGLRRFFKFVVTSESAGVAKPDKRIFQVALAHSGTPQPGLVSHIGDHYWNDYKAAREVGMQSLLLNRSGEKRSPDENVPQEHILTSLDQLVARLQV</sequence>
<dbReference type="NCBIfam" id="TIGR02252">
    <property type="entry name" value="DREG-2"/>
    <property type="match status" value="1"/>
</dbReference>
<dbReference type="SFLD" id="SFLDG01129">
    <property type="entry name" value="C1.5:_HAD__Beta-PGM__Phosphata"/>
    <property type="match status" value="1"/>
</dbReference>
<comment type="caution">
    <text evidence="3">The sequence shown here is derived from an EMBL/GenBank/DDBJ whole genome shotgun (WGS) entry which is preliminary data.</text>
</comment>
<reference evidence="3 4" key="1">
    <citation type="journal article" date="2021" name="Cell">
        <title>Tracing the genetic footprints of vertebrate landing in non-teleost ray-finned fishes.</title>
        <authorList>
            <person name="Bi X."/>
            <person name="Wang K."/>
            <person name="Yang L."/>
            <person name="Pan H."/>
            <person name="Jiang H."/>
            <person name="Wei Q."/>
            <person name="Fang M."/>
            <person name="Yu H."/>
            <person name="Zhu C."/>
            <person name="Cai Y."/>
            <person name="He Y."/>
            <person name="Gan X."/>
            <person name="Zeng H."/>
            <person name="Yu D."/>
            <person name="Zhu Y."/>
            <person name="Jiang H."/>
            <person name="Qiu Q."/>
            <person name="Yang H."/>
            <person name="Zhang Y.E."/>
            <person name="Wang W."/>
            <person name="Zhu M."/>
            <person name="He S."/>
            <person name="Zhang G."/>
        </authorList>
    </citation>
    <scope>NUCLEOTIDE SEQUENCE [LARGE SCALE GENOMIC DNA]</scope>
    <source>
        <strain evidence="3">Bchr_013</strain>
    </source>
</reference>
<dbReference type="InterPro" id="IPR023214">
    <property type="entry name" value="HAD_sf"/>
</dbReference>
<dbReference type="SUPFAM" id="SSF56784">
    <property type="entry name" value="HAD-like"/>
    <property type="match status" value="1"/>
</dbReference>
<evidence type="ECO:0000313" key="4">
    <source>
        <dbReference type="Proteomes" id="UP000886611"/>
    </source>
</evidence>
<feature type="non-terminal residue" evidence="3">
    <location>
        <position position="315"/>
    </location>
</feature>
<evidence type="ECO:0000256" key="2">
    <source>
        <dbReference type="ARBA" id="ARBA00015556"/>
    </source>
</evidence>
<feature type="non-terminal residue" evidence="3">
    <location>
        <position position="1"/>
    </location>
</feature>
<dbReference type="InterPro" id="IPR051828">
    <property type="entry name" value="HAD-like_hydrolase_domain"/>
</dbReference>
<dbReference type="PANTHER" id="PTHR46191">
    <property type="match status" value="1"/>
</dbReference>
<accession>A0A8X7X7J6</accession>
<dbReference type="InterPro" id="IPR036412">
    <property type="entry name" value="HAD-like_sf"/>
</dbReference>
<protein>
    <recommendedName>
        <fullName evidence="2">Haloacid dehalogenase-like hydrolase domain-containing protein 3</fullName>
    </recommendedName>
</protein>
<comment type="similarity">
    <text evidence="1">Belongs to the HAD-like hydrolase superfamily.</text>
</comment>
<dbReference type="CDD" id="cd16415">
    <property type="entry name" value="HAD_dREG-2_like"/>
    <property type="match status" value="1"/>
</dbReference>
<dbReference type="InterPro" id="IPR044924">
    <property type="entry name" value="HAD-SF_hydro_IA_REG-2-like_cap"/>
</dbReference>
<dbReference type="PRINTS" id="PR00413">
    <property type="entry name" value="HADHALOGNASE"/>
</dbReference>
<dbReference type="Gene3D" id="1.10.150.720">
    <property type="entry name" value="Haloacid dehalogenase-like hydrolase"/>
    <property type="match status" value="1"/>
</dbReference>
<dbReference type="InterPro" id="IPR011949">
    <property type="entry name" value="HAD-SF_hydro_IA_REG-2-like"/>
</dbReference>
<dbReference type="NCBIfam" id="TIGR01549">
    <property type="entry name" value="HAD-SF-IA-v1"/>
    <property type="match status" value="1"/>
</dbReference>
<dbReference type="Pfam" id="PF00702">
    <property type="entry name" value="Hydrolase"/>
    <property type="match status" value="1"/>
</dbReference>
<dbReference type="EMBL" id="JAATIS010003638">
    <property type="protein sequence ID" value="KAG2463715.1"/>
    <property type="molecule type" value="Genomic_DNA"/>
</dbReference>
<proteinExistence type="inferred from homology"/>
<dbReference type="Gene3D" id="3.40.50.1000">
    <property type="entry name" value="HAD superfamily/HAD-like"/>
    <property type="match status" value="1"/>
</dbReference>
<keyword evidence="4" id="KW-1185">Reference proteome</keyword>
<dbReference type="PANTHER" id="PTHR46191:SF2">
    <property type="entry name" value="HALOACID DEHALOGENASE-LIKE HYDROLASE DOMAIN-CONTAINING PROTEIN 3"/>
    <property type="match status" value="1"/>
</dbReference>
<name>A0A8X7X7J6_POLSE</name>
<dbReference type="SFLD" id="SFLDS00003">
    <property type="entry name" value="Haloacid_Dehalogenase"/>
    <property type="match status" value="1"/>
</dbReference>
<evidence type="ECO:0000256" key="1">
    <source>
        <dbReference type="ARBA" id="ARBA00007958"/>
    </source>
</evidence>
<dbReference type="AlphaFoldDB" id="A0A8X7X7J6"/>